<sequence>MKRITALLTLVLAVAWVTSSYAQLSKDEEKEWKNKAKEYKKSPEELKQLVEAKESLEGEVSSLKNENTGLQSRVSDQNAKISELQEDMSKLRNDLASARAELRDAQAAPATSAPSTDGKMVDGVVFKVQVGAFRNKDLSKYFDNNENFSGESEDGMQKITLGQFRDYWEADTFKKYLREMGVKDAWIVPYKDGTRVDIKDVLEGVIASGGPSDSE</sequence>
<evidence type="ECO:0000313" key="3">
    <source>
        <dbReference type="EMBL" id="MBL3657792.1"/>
    </source>
</evidence>
<accession>A0A937K2G7</accession>
<gene>
    <name evidence="3" type="ORF">JL102_16705</name>
</gene>
<evidence type="ECO:0000256" key="2">
    <source>
        <dbReference type="SAM" id="SignalP"/>
    </source>
</evidence>
<evidence type="ECO:0000256" key="1">
    <source>
        <dbReference type="SAM" id="MobiDB-lite"/>
    </source>
</evidence>
<feature type="compositionally biased region" description="Polar residues" evidence="1">
    <location>
        <begin position="62"/>
        <end position="76"/>
    </location>
</feature>
<feature type="signal peptide" evidence="2">
    <location>
        <begin position="1"/>
        <end position="22"/>
    </location>
</feature>
<dbReference type="GO" id="GO:0042834">
    <property type="term" value="F:peptidoglycan binding"/>
    <property type="evidence" value="ECO:0007669"/>
    <property type="project" value="InterPro"/>
</dbReference>
<dbReference type="AlphaFoldDB" id="A0A937K2G7"/>
<evidence type="ECO:0000313" key="4">
    <source>
        <dbReference type="Proteomes" id="UP000659388"/>
    </source>
</evidence>
<feature type="region of interest" description="Disordered" evidence="1">
    <location>
        <begin position="55"/>
        <end position="76"/>
    </location>
</feature>
<proteinExistence type="predicted"/>
<keyword evidence="2" id="KW-0732">Signal</keyword>
<dbReference type="EMBL" id="JAESIY010000009">
    <property type="protein sequence ID" value="MBL3657792.1"/>
    <property type="molecule type" value="Genomic_DNA"/>
</dbReference>
<feature type="region of interest" description="Disordered" evidence="1">
    <location>
        <begin position="25"/>
        <end position="44"/>
    </location>
</feature>
<reference evidence="3" key="1">
    <citation type="submission" date="2021-01" db="EMBL/GenBank/DDBJ databases">
        <title>Fulvivirga kasyanovii gen. nov., sp nov., a novel member of the phylum Bacteroidetes isolated from seawater in a mussel farm.</title>
        <authorList>
            <person name="Zhao L.-H."/>
            <person name="Wang Z.-J."/>
        </authorList>
    </citation>
    <scope>NUCLEOTIDE SEQUENCE</scope>
    <source>
        <strain evidence="3">2943</strain>
    </source>
</reference>
<dbReference type="Proteomes" id="UP000659388">
    <property type="component" value="Unassembled WGS sequence"/>
</dbReference>
<name>A0A937K2G7_9BACT</name>
<keyword evidence="4" id="KW-1185">Reference proteome</keyword>
<feature type="chain" id="PRO_5037344278" evidence="2">
    <location>
        <begin position="23"/>
        <end position="215"/>
    </location>
</feature>
<dbReference type="InterPro" id="IPR036680">
    <property type="entry name" value="SPOR-like_sf"/>
</dbReference>
<dbReference type="SUPFAM" id="SSF110997">
    <property type="entry name" value="Sporulation related repeat"/>
    <property type="match status" value="1"/>
</dbReference>
<dbReference type="SUPFAM" id="SSF58100">
    <property type="entry name" value="Bacterial hemolysins"/>
    <property type="match status" value="1"/>
</dbReference>
<comment type="caution">
    <text evidence="3">The sequence shown here is derived from an EMBL/GenBank/DDBJ whole genome shotgun (WGS) entry which is preliminary data.</text>
</comment>
<dbReference type="RefSeq" id="WP_202245580.1">
    <property type="nucleotide sequence ID" value="NZ_JAESIY010000009.1"/>
</dbReference>
<dbReference type="Gene3D" id="1.20.5.170">
    <property type="match status" value="1"/>
</dbReference>
<protein>
    <submittedName>
        <fullName evidence="3">Ezrin/radixin/moesin family protein</fullName>
    </submittedName>
</protein>
<organism evidence="3 4">
    <name type="scientific">Fulvivirga sediminis</name>
    <dbReference type="NCBI Taxonomy" id="2803949"/>
    <lineage>
        <taxon>Bacteria</taxon>
        <taxon>Pseudomonadati</taxon>
        <taxon>Bacteroidota</taxon>
        <taxon>Cytophagia</taxon>
        <taxon>Cytophagales</taxon>
        <taxon>Fulvivirgaceae</taxon>
        <taxon>Fulvivirga</taxon>
    </lineage>
</organism>